<dbReference type="Proteomes" id="UP001057561">
    <property type="component" value="Chromosome"/>
</dbReference>
<evidence type="ECO:0000313" key="1">
    <source>
        <dbReference type="EMBL" id="UUO17471.1"/>
    </source>
</evidence>
<dbReference type="RefSeq" id="WP_257121988.1">
    <property type="nucleotide sequence ID" value="NZ_CP099464.1"/>
</dbReference>
<name>A0ABY5LZM5_9CYAN</name>
<gene>
    <name evidence="1" type="ORF">NG743_11040</name>
</gene>
<proteinExistence type="predicted"/>
<sequence length="104" mass="11756">MPGTNIFPIKIQEEDGQKIITREEIYEQTMKEIGLTEADLEEFVRKNVEILFPDGEETLLIIGQQVRNKAAGRADLVGIDGKGNIVLIELKRDKECDSLLVESR</sequence>
<protein>
    <submittedName>
        <fullName evidence="1">Uncharacterized protein</fullName>
    </submittedName>
</protein>
<dbReference type="InterPro" id="IPR011856">
    <property type="entry name" value="tRNA_endonuc-like_dom_sf"/>
</dbReference>
<evidence type="ECO:0000313" key="2">
    <source>
        <dbReference type="Proteomes" id="UP001057561"/>
    </source>
</evidence>
<accession>A0ABY5LZM5</accession>
<dbReference type="EMBL" id="CP099464">
    <property type="protein sequence ID" value="UUO17471.1"/>
    <property type="molecule type" value="Genomic_DNA"/>
</dbReference>
<organism evidence="1 2">
    <name type="scientific">Dolichospermum heterosporum TAC447</name>
    <dbReference type="NCBI Taxonomy" id="747523"/>
    <lineage>
        <taxon>Bacteria</taxon>
        <taxon>Bacillati</taxon>
        <taxon>Cyanobacteriota</taxon>
        <taxon>Cyanophyceae</taxon>
        <taxon>Nostocales</taxon>
        <taxon>Aphanizomenonaceae</taxon>
        <taxon>Dolichospermum</taxon>
        <taxon>Dolichospermum heterosporum</taxon>
    </lineage>
</organism>
<keyword evidence="2" id="KW-1185">Reference proteome</keyword>
<reference evidence="1" key="1">
    <citation type="submission" date="2022-06" db="EMBL/GenBank/DDBJ databases">
        <title>Nostosin G and Spiroidesin B from the Cyanobacterium Dolichospermum sp. NIES-1697.</title>
        <authorList>
            <person name="Phan C.-S."/>
            <person name="Mehjabin J.J."/>
            <person name="Anas A.R.J."/>
            <person name="Hayasaka M."/>
            <person name="Onoki R."/>
            <person name="Wang J."/>
            <person name="Umezawa T."/>
            <person name="Washio K."/>
            <person name="Morikawa M."/>
            <person name="Okino T."/>
        </authorList>
    </citation>
    <scope>NUCLEOTIDE SEQUENCE</scope>
    <source>
        <strain evidence="1">NIES-1697</strain>
    </source>
</reference>
<dbReference type="Gene3D" id="3.40.1350.10">
    <property type="match status" value="1"/>
</dbReference>